<keyword evidence="6 7" id="KW-0482">Metalloprotease</keyword>
<dbReference type="PROSITE" id="PS00758">
    <property type="entry name" value="ARGE_DAPE_CPG2_1"/>
    <property type="match status" value="1"/>
</dbReference>
<evidence type="ECO:0000256" key="1">
    <source>
        <dbReference type="ARBA" id="ARBA00009692"/>
    </source>
</evidence>
<dbReference type="CDD" id="cd03892">
    <property type="entry name" value="M20_peptT"/>
    <property type="match status" value="1"/>
</dbReference>
<dbReference type="GO" id="GO:0043171">
    <property type="term" value="P:peptide catabolic process"/>
    <property type="evidence" value="ECO:0007669"/>
    <property type="project" value="UniProtKB-UniRule"/>
</dbReference>
<dbReference type="InterPro" id="IPR010161">
    <property type="entry name" value="Peptidase_M20B"/>
</dbReference>
<gene>
    <name evidence="7" type="primary">pepT</name>
    <name evidence="11" type="ORF">G114_18121</name>
</gene>
<dbReference type="RefSeq" id="WP_005361805.1">
    <property type="nucleotide sequence ID" value="NZ_APVG01000073.1"/>
</dbReference>
<feature type="binding site" evidence="7 9">
    <location>
        <position position="138"/>
    </location>
    <ligand>
        <name>Zn(2+)</name>
        <dbReference type="ChEBI" id="CHEBI:29105"/>
        <label>2</label>
    </ligand>
</feature>
<evidence type="ECO:0000256" key="4">
    <source>
        <dbReference type="ARBA" id="ARBA00022801"/>
    </source>
</evidence>
<organism evidence="11 12">
    <name type="scientific">Aeromonas diversa CDC 2478-85</name>
    <dbReference type="NCBI Taxonomy" id="1268237"/>
    <lineage>
        <taxon>Bacteria</taxon>
        <taxon>Pseudomonadati</taxon>
        <taxon>Pseudomonadota</taxon>
        <taxon>Gammaproteobacteria</taxon>
        <taxon>Aeromonadales</taxon>
        <taxon>Aeromonadaceae</taxon>
        <taxon>Aeromonas</taxon>
    </lineage>
</organism>
<comment type="subcellular location">
    <subcellularLocation>
        <location evidence="7">Cytoplasm</location>
    </subcellularLocation>
</comment>
<evidence type="ECO:0000313" key="11">
    <source>
        <dbReference type="EMBL" id="ENY70477.1"/>
    </source>
</evidence>
<keyword evidence="12" id="KW-1185">Reference proteome</keyword>
<feature type="binding site" evidence="7 9">
    <location>
        <position position="77"/>
    </location>
    <ligand>
        <name>Zn(2+)</name>
        <dbReference type="ChEBI" id="CHEBI:29105"/>
        <label>1</label>
    </ligand>
</feature>
<keyword evidence="4 7" id="KW-0378">Hydrolase</keyword>
<dbReference type="NCBIfam" id="TIGR01882">
    <property type="entry name" value="peptidase-T"/>
    <property type="match status" value="1"/>
</dbReference>
<reference evidence="11 12" key="1">
    <citation type="journal article" date="2013" name="Genome Announc.">
        <title>Draft Genome Sequence of the Aeromonas diversa Type Strain.</title>
        <authorList>
            <person name="Farfan M."/>
            <person name="Spataro N."/>
            <person name="Sanglas A."/>
            <person name="Albarral V."/>
            <person name="Loren J.G."/>
            <person name="Bosch E."/>
            <person name="Fuste M.C."/>
        </authorList>
    </citation>
    <scope>NUCLEOTIDE SEQUENCE [LARGE SCALE GENOMIC DNA]</scope>
    <source>
        <strain evidence="11 12">2478-85</strain>
    </source>
</reference>
<dbReference type="InterPro" id="IPR001261">
    <property type="entry name" value="ArgE/DapE_CS"/>
</dbReference>
<sequence>MTRVVDRFLHYVTFHTRSDAASSACPSTPGQWELVRALKEELTTLGLEEIVLDEHGYLTARLPGNCPEAPAIGLIAHLDTADYEARAVRPQLVENYQGGDICLGKGDEVLSLRQFRCLRNYLGQDLITTDGTTLLGADDKAGIAEILTCVEELIAHPEIPRGDLWIGFTPDEEIGRGADRFPLDRFKARWAYTVDGGELGELEYENFNAASATLVITGNNVHPGSAKGAMINSQTLAARFHLSLPGDETPECTEGYQGFYHLALSEGTVEQSRLEYIIRDFDDDAFLARKRLMEQRAQELQQANPGARITLTQQDSYRNMRSQIEPHMHIIELARAAMAAADVTPRVKPIRGGTDGARLSFMGLPCPNLFTGGHNFHGKHEFIPVPSMEKAVATLVELVRLTASWRPQP</sequence>
<keyword evidence="3 7" id="KW-0479">Metal-binding</keyword>
<comment type="cofactor">
    <cofactor evidence="7 9">
        <name>Zn(2+)</name>
        <dbReference type="ChEBI" id="CHEBI:29105"/>
    </cofactor>
    <text evidence="7 9">Binds 2 Zn(2+) ions per subunit.</text>
</comment>
<keyword evidence="2 7" id="KW-0645">Protease</keyword>
<dbReference type="PIRSF" id="PIRSF037215">
    <property type="entry name" value="Peptidase_M20B"/>
    <property type="match status" value="1"/>
</dbReference>
<name>N9V558_9GAMM</name>
<dbReference type="PROSITE" id="PS00759">
    <property type="entry name" value="ARGE_DAPE_CPG2_2"/>
    <property type="match status" value="1"/>
</dbReference>
<dbReference type="Gene3D" id="3.40.630.10">
    <property type="entry name" value="Zn peptidases"/>
    <property type="match status" value="1"/>
</dbReference>
<dbReference type="PATRIC" id="fig|1268237.3.peg.3554"/>
<dbReference type="EMBL" id="APVG01000073">
    <property type="protein sequence ID" value="ENY70477.1"/>
    <property type="molecule type" value="Genomic_DNA"/>
</dbReference>
<proteinExistence type="inferred from homology"/>
<feature type="active site" evidence="7 8">
    <location>
        <position position="79"/>
    </location>
</feature>
<feature type="binding site" evidence="7 9">
    <location>
        <position position="377"/>
    </location>
    <ligand>
        <name>Zn(2+)</name>
        <dbReference type="ChEBI" id="CHEBI:29105"/>
        <label>2</label>
    </ligand>
</feature>
<dbReference type="EC" id="3.4.11.4" evidence="7"/>
<dbReference type="GO" id="GO:0008237">
    <property type="term" value="F:metallopeptidase activity"/>
    <property type="evidence" value="ECO:0007669"/>
    <property type="project" value="UniProtKB-KW"/>
</dbReference>
<dbReference type="PANTHER" id="PTHR42994">
    <property type="entry name" value="PEPTIDASE T"/>
    <property type="match status" value="1"/>
</dbReference>
<dbReference type="GO" id="GO:0045148">
    <property type="term" value="F:tripeptide aminopeptidase activity"/>
    <property type="evidence" value="ECO:0007669"/>
    <property type="project" value="UniProtKB-UniRule"/>
</dbReference>
<dbReference type="HAMAP" id="MF_00550">
    <property type="entry name" value="Aminopeptidase_M20"/>
    <property type="match status" value="1"/>
</dbReference>
<protein>
    <recommendedName>
        <fullName evidence="7">Peptidase T</fullName>
        <ecNumber evidence="7">3.4.11.4</ecNumber>
    </recommendedName>
    <alternativeName>
        <fullName evidence="7">Aminotripeptidase</fullName>
        <shortName evidence="7">Tripeptidase</shortName>
    </alternativeName>
    <alternativeName>
        <fullName evidence="7">Tripeptide aminopeptidase</fullName>
    </alternativeName>
</protein>
<dbReference type="Pfam" id="PF01546">
    <property type="entry name" value="Peptidase_M20"/>
    <property type="match status" value="1"/>
</dbReference>
<feature type="active site" description="Proton acceptor" evidence="7 8">
    <location>
        <position position="172"/>
    </location>
</feature>
<evidence type="ECO:0000256" key="2">
    <source>
        <dbReference type="ARBA" id="ARBA00022670"/>
    </source>
</evidence>
<dbReference type="NCBIfam" id="NF009920">
    <property type="entry name" value="PRK13381.1"/>
    <property type="match status" value="1"/>
</dbReference>
<evidence type="ECO:0000256" key="7">
    <source>
        <dbReference type="HAMAP-Rule" id="MF_00550"/>
    </source>
</evidence>
<evidence type="ECO:0000256" key="9">
    <source>
        <dbReference type="PIRSR" id="PIRSR037215-2"/>
    </source>
</evidence>
<dbReference type="NCBIfam" id="NF003976">
    <property type="entry name" value="PRK05469.1"/>
    <property type="match status" value="1"/>
</dbReference>
<comment type="similarity">
    <text evidence="1 7">Belongs to the peptidase M20B family.</text>
</comment>
<feature type="binding site" evidence="7 9">
    <location>
        <position position="173"/>
    </location>
    <ligand>
        <name>Zn(2+)</name>
        <dbReference type="ChEBI" id="CHEBI:29105"/>
        <label>2</label>
    </ligand>
</feature>
<evidence type="ECO:0000256" key="8">
    <source>
        <dbReference type="PIRSR" id="PIRSR037215-1"/>
    </source>
</evidence>
<evidence type="ECO:0000256" key="6">
    <source>
        <dbReference type="ARBA" id="ARBA00023049"/>
    </source>
</evidence>
<evidence type="ECO:0000256" key="3">
    <source>
        <dbReference type="ARBA" id="ARBA00022723"/>
    </source>
</evidence>
<dbReference type="Gene3D" id="3.30.70.360">
    <property type="match status" value="1"/>
</dbReference>
<dbReference type="GO" id="GO:0006508">
    <property type="term" value="P:proteolysis"/>
    <property type="evidence" value="ECO:0007669"/>
    <property type="project" value="UniProtKB-UniRule"/>
</dbReference>
<dbReference type="SUPFAM" id="SSF55031">
    <property type="entry name" value="Bacterial exopeptidase dimerisation domain"/>
    <property type="match status" value="1"/>
</dbReference>
<dbReference type="GO" id="GO:0008270">
    <property type="term" value="F:zinc ion binding"/>
    <property type="evidence" value="ECO:0007669"/>
    <property type="project" value="UniProtKB-UniRule"/>
</dbReference>
<dbReference type="MEROPS" id="M20.003"/>
<comment type="function">
    <text evidence="7">Cleaves the N-terminal amino acid of tripeptides.</text>
</comment>
<feature type="binding site" evidence="7 9">
    <location>
        <position position="195"/>
    </location>
    <ligand>
        <name>Zn(2+)</name>
        <dbReference type="ChEBI" id="CHEBI:29105"/>
        <label>1</label>
    </ligand>
</feature>
<keyword evidence="5 7" id="KW-0862">Zinc</keyword>
<dbReference type="GO" id="GO:0005829">
    <property type="term" value="C:cytosol"/>
    <property type="evidence" value="ECO:0007669"/>
    <property type="project" value="TreeGrafter"/>
</dbReference>
<evidence type="ECO:0000313" key="12">
    <source>
        <dbReference type="Proteomes" id="UP000023775"/>
    </source>
</evidence>
<keyword evidence="7" id="KW-0963">Cytoplasm</keyword>
<evidence type="ECO:0000259" key="10">
    <source>
        <dbReference type="Pfam" id="PF07687"/>
    </source>
</evidence>
<feature type="binding site" evidence="7 9">
    <location>
        <position position="138"/>
    </location>
    <ligand>
        <name>Zn(2+)</name>
        <dbReference type="ChEBI" id="CHEBI:29105"/>
        <label>1</label>
    </ligand>
</feature>
<evidence type="ECO:0000256" key="5">
    <source>
        <dbReference type="ARBA" id="ARBA00022833"/>
    </source>
</evidence>
<keyword evidence="7 11" id="KW-0031">Aminopeptidase</keyword>
<dbReference type="InterPro" id="IPR002933">
    <property type="entry name" value="Peptidase_M20"/>
</dbReference>
<dbReference type="InterPro" id="IPR036264">
    <property type="entry name" value="Bact_exopeptidase_dim_dom"/>
</dbReference>
<dbReference type="AlphaFoldDB" id="N9V558"/>
<comment type="catalytic activity">
    <reaction evidence="7">
        <text>Release of the N-terminal residue from a tripeptide.</text>
        <dbReference type="EC" id="3.4.11.4"/>
    </reaction>
</comment>
<dbReference type="Pfam" id="PF07687">
    <property type="entry name" value="M20_dimer"/>
    <property type="match status" value="1"/>
</dbReference>
<dbReference type="Proteomes" id="UP000023775">
    <property type="component" value="Unassembled WGS sequence"/>
</dbReference>
<comment type="caution">
    <text evidence="11">The sequence shown here is derived from an EMBL/GenBank/DDBJ whole genome shotgun (WGS) entry which is preliminary data.</text>
</comment>
<dbReference type="PANTHER" id="PTHR42994:SF1">
    <property type="entry name" value="PEPTIDASE T"/>
    <property type="match status" value="1"/>
</dbReference>
<dbReference type="InterPro" id="IPR011650">
    <property type="entry name" value="Peptidase_M20_dimer"/>
</dbReference>
<dbReference type="eggNOG" id="COG2195">
    <property type="taxonomic scope" value="Bacteria"/>
</dbReference>
<dbReference type="OrthoDB" id="9804934at2"/>
<feature type="domain" description="Peptidase M20 dimerisation" evidence="10">
    <location>
        <begin position="204"/>
        <end position="305"/>
    </location>
</feature>
<accession>N9V558</accession>
<dbReference type="SUPFAM" id="SSF53187">
    <property type="entry name" value="Zn-dependent exopeptidases"/>
    <property type="match status" value="1"/>
</dbReference>